<sequence length="315" mass="33924">MVLLSTVHASNNRIASTLPKGLVAVFVGATSGIGEYTLKHFVQKASSPRVYLVGRSQEAGNRIVAECQALNPEGSISFAQADVGLLRGVDEVCRVIKKRESTLNILFMTQGSLTAKFATDEDLRLSTSLHYYSRMRFIVNLLPLLENAPGLRRVVGVFAGGMEGEIHSDDLQAWKLKGVARRSHISAMLTLGLERMACQAPSVSFIHEFPGLVHTAAVDHWPGVVGVIVRLVVFLFGRFLCVSREEGSPVEGELTPIAGTAGASGGGVYSLGWNGENGGPKSEKALMDLRVAGMDKKLKAHTEAEFQRVTGRPLI</sequence>
<dbReference type="SUPFAM" id="SSF51735">
    <property type="entry name" value="NAD(P)-binding Rossmann-fold domains"/>
    <property type="match status" value="1"/>
</dbReference>
<proteinExistence type="predicted"/>
<evidence type="ECO:0000313" key="2">
    <source>
        <dbReference type="EMBL" id="KAJ5114815.1"/>
    </source>
</evidence>
<name>A0A9W9GB74_9EURO</name>
<accession>A0A9W9GB74</accession>
<dbReference type="Proteomes" id="UP001141434">
    <property type="component" value="Unassembled WGS sequence"/>
</dbReference>
<protein>
    <recommendedName>
        <fullName evidence="4">NAD(P)-binding protein</fullName>
    </recommendedName>
</protein>
<dbReference type="Pfam" id="PF00106">
    <property type="entry name" value="adh_short"/>
    <property type="match status" value="1"/>
</dbReference>
<dbReference type="PANTHER" id="PTHR47534">
    <property type="entry name" value="YALI0E05731P"/>
    <property type="match status" value="1"/>
</dbReference>
<dbReference type="GO" id="GO:0016491">
    <property type="term" value="F:oxidoreductase activity"/>
    <property type="evidence" value="ECO:0007669"/>
    <property type="project" value="UniProtKB-KW"/>
</dbReference>
<dbReference type="InterPro" id="IPR002347">
    <property type="entry name" value="SDR_fam"/>
</dbReference>
<keyword evidence="1" id="KW-0560">Oxidoreductase</keyword>
<gene>
    <name evidence="2" type="ORF">NUU61_000574</name>
</gene>
<keyword evidence="3" id="KW-1185">Reference proteome</keyword>
<comment type="caution">
    <text evidence="2">The sequence shown here is derived from an EMBL/GenBank/DDBJ whole genome shotgun (WGS) entry which is preliminary data.</text>
</comment>
<dbReference type="Gene3D" id="3.40.50.720">
    <property type="entry name" value="NAD(P)-binding Rossmann-like Domain"/>
    <property type="match status" value="1"/>
</dbReference>
<evidence type="ECO:0000313" key="3">
    <source>
        <dbReference type="Proteomes" id="UP001141434"/>
    </source>
</evidence>
<dbReference type="RefSeq" id="XP_056516008.1">
    <property type="nucleotide sequence ID" value="XM_056651158.1"/>
</dbReference>
<evidence type="ECO:0000256" key="1">
    <source>
        <dbReference type="ARBA" id="ARBA00023002"/>
    </source>
</evidence>
<dbReference type="OrthoDB" id="2898509at2759"/>
<dbReference type="PANTHER" id="PTHR47534:SF3">
    <property type="entry name" value="ALCOHOL DEHYDROGENASE-LIKE C-TERMINAL DOMAIN-CONTAINING PROTEIN"/>
    <property type="match status" value="1"/>
</dbReference>
<dbReference type="InterPro" id="IPR052228">
    <property type="entry name" value="Sec_Metab_Biosynth_Oxidored"/>
</dbReference>
<reference evidence="2" key="2">
    <citation type="journal article" date="2023" name="IMA Fungus">
        <title>Comparative genomic study of the Penicillium genus elucidates a diverse pangenome and 15 lateral gene transfer events.</title>
        <authorList>
            <person name="Petersen C."/>
            <person name="Sorensen T."/>
            <person name="Nielsen M.R."/>
            <person name="Sondergaard T.E."/>
            <person name="Sorensen J.L."/>
            <person name="Fitzpatrick D.A."/>
            <person name="Frisvad J.C."/>
            <person name="Nielsen K.L."/>
        </authorList>
    </citation>
    <scope>NUCLEOTIDE SEQUENCE</scope>
    <source>
        <strain evidence="2">IBT 34128</strain>
    </source>
</reference>
<dbReference type="InterPro" id="IPR036291">
    <property type="entry name" value="NAD(P)-bd_dom_sf"/>
</dbReference>
<evidence type="ECO:0008006" key="4">
    <source>
        <dbReference type="Google" id="ProtNLM"/>
    </source>
</evidence>
<dbReference type="EMBL" id="JAPMSZ010000001">
    <property type="protein sequence ID" value="KAJ5114815.1"/>
    <property type="molecule type" value="Genomic_DNA"/>
</dbReference>
<dbReference type="GeneID" id="81390326"/>
<reference evidence="2" key="1">
    <citation type="submission" date="2022-11" db="EMBL/GenBank/DDBJ databases">
        <authorList>
            <person name="Petersen C."/>
        </authorList>
    </citation>
    <scope>NUCLEOTIDE SEQUENCE</scope>
    <source>
        <strain evidence="2">IBT 34128</strain>
    </source>
</reference>
<dbReference type="AlphaFoldDB" id="A0A9W9GB74"/>
<organism evidence="2 3">
    <name type="scientific">Penicillium alfredii</name>
    <dbReference type="NCBI Taxonomy" id="1506179"/>
    <lineage>
        <taxon>Eukaryota</taxon>
        <taxon>Fungi</taxon>
        <taxon>Dikarya</taxon>
        <taxon>Ascomycota</taxon>
        <taxon>Pezizomycotina</taxon>
        <taxon>Eurotiomycetes</taxon>
        <taxon>Eurotiomycetidae</taxon>
        <taxon>Eurotiales</taxon>
        <taxon>Aspergillaceae</taxon>
        <taxon>Penicillium</taxon>
    </lineage>
</organism>